<sequence length="59" mass="6340">MSGAFRGEFTVTPTATGEFTLDAIEVFRELSSGIMRVTELQAIAVTAPPNEGPQSPTRR</sequence>
<comment type="caution">
    <text evidence="1">The sequence shown here is derived from an EMBL/GenBank/DDBJ whole genome shotgun (WGS) entry which is preliminary data.</text>
</comment>
<evidence type="ECO:0000313" key="1">
    <source>
        <dbReference type="EMBL" id="KAL0566613.1"/>
    </source>
</evidence>
<dbReference type="Proteomes" id="UP001465976">
    <property type="component" value="Unassembled WGS sequence"/>
</dbReference>
<protein>
    <submittedName>
        <fullName evidence="1">Uncharacterized protein</fullName>
    </submittedName>
</protein>
<organism evidence="1 2">
    <name type="scientific">Marasmius crinis-equi</name>
    <dbReference type="NCBI Taxonomy" id="585013"/>
    <lineage>
        <taxon>Eukaryota</taxon>
        <taxon>Fungi</taxon>
        <taxon>Dikarya</taxon>
        <taxon>Basidiomycota</taxon>
        <taxon>Agaricomycotina</taxon>
        <taxon>Agaricomycetes</taxon>
        <taxon>Agaricomycetidae</taxon>
        <taxon>Agaricales</taxon>
        <taxon>Marasmiineae</taxon>
        <taxon>Marasmiaceae</taxon>
        <taxon>Marasmius</taxon>
    </lineage>
</organism>
<proteinExistence type="predicted"/>
<name>A0ABR3EUN5_9AGAR</name>
<accession>A0ABR3EUN5</accession>
<gene>
    <name evidence="1" type="ORF">V5O48_015398</name>
</gene>
<keyword evidence="2" id="KW-1185">Reference proteome</keyword>
<reference evidence="1 2" key="1">
    <citation type="submission" date="2024-02" db="EMBL/GenBank/DDBJ databases">
        <title>A draft genome for the cacao thread blight pathogen Marasmius crinis-equi.</title>
        <authorList>
            <person name="Cohen S.P."/>
            <person name="Baruah I.K."/>
            <person name="Amoako-Attah I."/>
            <person name="Bukari Y."/>
            <person name="Meinhardt L.W."/>
            <person name="Bailey B.A."/>
        </authorList>
    </citation>
    <scope>NUCLEOTIDE SEQUENCE [LARGE SCALE GENOMIC DNA]</scope>
    <source>
        <strain evidence="1 2">GH-76</strain>
    </source>
</reference>
<dbReference type="EMBL" id="JBAHYK010001837">
    <property type="protein sequence ID" value="KAL0566613.1"/>
    <property type="molecule type" value="Genomic_DNA"/>
</dbReference>
<evidence type="ECO:0000313" key="2">
    <source>
        <dbReference type="Proteomes" id="UP001465976"/>
    </source>
</evidence>